<dbReference type="InterPro" id="IPR013106">
    <property type="entry name" value="Ig_V-set"/>
</dbReference>
<keyword evidence="6" id="KW-1185">Reference proteome</keyword>
<proteinExistence type="predicted"/>
<keyword evidence="1 3" id="KW-0732">Signal</keyword>
<evidence type="ECO:0000313" key="6">
    <source>
        <dbReference type="Proteomes" id="UP000694580"/>
    </source>
</evidence>
<feature type="chain" id="PRO_5044216963" description="Ig-like domain-containing protein" evidence="3">
    <location>
        <begin position="19"/>
        <end position="139"/>
    </location>
</feature>
<evidence type="ECO:0000256" key="2">
    <source>
        <dbReference type="ARBA" id="ARBA00022859"/>
    </source>
</evidence>
<dbReference type="InterPro" id="IPR007110">
    <property type="entry name" value="Ig-like_dom"/>
</dbReference>
<dbReference type="InterPro" id="IPR050413">
    <property type="entry name" value="TCR_beta_variable"/>
</dbReference>
<dbReference type="InterPro" id="IPR003599">
    <property type="entry name" value="Ig_sub"/>
</dbReference>
<evidence type="ECO:0000256" key="3">
    <source>
        <dbReference type="SAM" id="SignalP"/>
    </source>
</evidence>
<dbReference type="SMART" id="SM00409">
    <property type="entry name" value="IG"/>
    <property type="match status" value="1"/>
</dbReference>
<dbReference type="SMART" id="SM00406">
    <property type="entry name" value="IGv"/>
    <property type="match status" value="1"/>
</dbReference>
<feature type="signal peptide" evidence="3">
    <location>
        <begin position="1"/>
        <end position="18"/>
    </location>
</feature>
<dbReference type="Proteomes" id="UP000694580">
    <property type="component" value="Chromosome 1"/>
</dbReference>
<evidence type="ECO:0000259" key="4">
    <source>
        <dbReference type="PROSITE" id="PS50835"/>
    </source>
</evidence>
<dbReference type="GO" id="GO:0002376">
    <property type="term" value="P:immune system process"/>
    <property type="evidence" value="ECO:0007669"/>
    <property type="project" value="UniProtKB-KW"/>
</dbReference>
<accession>A0AAY4AGM4</accession>
<dbReference type="PANTHER" id="PTHR23268">
    <property type="entry name" value="T-CELL RECEPTOR BETA CHAIN"/>
    <property type="match status" value="1"/>
</dbReference>
<dbReference type="GO" id="GO:0007166">
    <property type="term" value="P:cell surface receptor signaling pathway"/>
    <property type="evidence" value="ECO:0007669"/>
    <property type="project" value="TreeGrafter"/>
</dbReference>
<protein>
    <recommendedName>
        <fullName evidence="4">Ig-like domain-containing protein</fullName>
    </recommendedName>
</protein>
<reference evidence="5" key="2">
    <citation type="submission" date="2025-08" db="UniProtKB">
        <authorList>
            <consortium name="Ensembl"/>
        </authorList>
    </citation>
    <scope>IDENTIFICATION</scope>
</reference>
<dbReference type="Ensembl" id="ENSDCDT00010007612.1">
    <property type="protein sequence ID" value="ENSDCDP00010007310.1"/>
    <property type="gene ID" value="ENSDCDG00010003206.1"/>
</dbReference>
<keyword evidence="2" id="KW-0391">Immunity</keyword>
<organism evidence="5 6">
    <name type="scientific">Denticeps clupeoides</name>
    <name type="common">denticle herring</name>
    <dbReference type="NCBI Taxonomy" id="299321"/>
    <lineage>
        <taxon>Eukaryota</taxon>
        <taxon>Metazoa</taxon>
        <taxon>Chordata</taxon>
        <taxon>Craniata</taxon>
        <taxon>Vertebrata</taxon>
        <taxon>Euteleostomi</taxon>
        <taxon>Actinopterygii</taxon>
        <taxon>Neopterygii</taxon>
        <taxon>Teleostei</taxon>
        <taxon>Clupei</taxon>
        <taxon>Clupeiformes</taxon>
        <taxon>Denticipitoidei</taxon>
        <taxon>Denticipitidae</taxon>
        <taxon>Denticeps</taxon>
    </lineage>
</organism>
<reference evidence="5 6" key="1">
    <citation type="submission" date="2020-06" db="EMBL/GenBank/DDBJ databases">
        <authorList>
            <consortium name="Wellcome Sanger Institute Data Sharing"/>
        </authorList>
    </citation>
    <scope>NUCLEOTIDE SEQUENCE [LARGE SCALE GENOMIC DNA]</scope>
</reference>
<sequence>MIPALIILSLLCVAGIQGKTDVIQTPSIIWKNMGESAEMTCHHMFDDSYFQMYWYRQHRGESMRLIVFTTTSSKDFGDFKEDKYSTVKTVAQNGSFTVKSLDADDSGTYFCSVSKHSVTDLHCRFLILSEGSLMLPPDS</sequence>
<dbReference type="AlphaFoldDB" id="A0AAY4AGM4"/>
<dbReference type="PANTHER" id="PTHR23268:SF102">
    <property type="entry name" value="IMMUNOGLOBULIN V-SET DOMAIN-CONTAINING PROTEIN"/>
    <property type="match status" value="1"/>
</dbReference>
<reference evidence="5" key="3">
    <citation type="submission" date="2025-09" db="UniProtKB">
        <authorList>
            <consortium name="Ensembl"/>
        </authorList>
    </citation>
    <scope>IDENTIFICATION</scope>
</reference>
<evidence type="ECO:0000256" key="1">
    <source>
        <dbReference type="ARBA" id="ARBA00022729"/>
    </source>
</evidence>
<dbReference type="Pfam" id="PF07686">
    <property type="entry name" value="V-set"/>
    <property type="match status" value="1"/>
</dbReference>
<dbReference type="InterPro" id="IPR013783">
    <property type="entry name" value="Ig-like_fold"/>
</dbReference>
<dbReference type="GO" id="GO:0005886">
    <property type="term" value="C:plasma membrane"/>
    <property type="evidence" value="ECO:0007669"/>
    <property type="project" value="TreeGrafter"/>
</dbReference>
<evidence type="ECO:0000313" key="5">
    <source>
        <dbReference type="Ensembl" id="ENSDCDP00010007310.1"/>
    </source>
</evidence>
<dbReference type="PROSITE" id="PS50835">
    <property type="entry name" value="IG_LIKE"/>
    <property type="match status" value="1"/>
</dbReference>
<dbReference type="SUPFAM" id="SSF48726">
    <property type="entry name" value="Immunoglobulin"/>
    <property type="match status" value="1"/>
</dbReference>
<feature type="domain" description="Ig-like" evidence="4">
    <location>
        <begin position="3"/>
        <end position="114"/>
    </location>
</feature>
<dbReference type="Gene3D" id="2.60.40.10">
    <property type="entry name" value="Immunoglobulins"/>
    <property type="match status" value="1"/>
</dbReference>
<dbReference type="InterPro" id="IPR036179">
    <property type="entry name" value="Ig-like_dom_sf"/>
</dbReference>
<dbReference type="GeneTree" id="ENSGT01110000267406"/>
<name>A0AAY4AGM4_9TELE</name>